<comment type="function">
    <text evidence="9">Mannosyltransferase involved in glycosylphosphatidylinositol-anchor biosynthesis. Transfers the third mannose to Man2-GlcN-acyl-PI during GPI precursor assembly.</text>
</comment>
<dbReference type="Pfam" id="PF03901">
    <property type="entry name" value="Glyco_transf_22"/>
    <property type="match status" value="1"/>
</dbReference>
<reference evidence="12 13" key="1">
    <citation type="journal article" date="2015" name="Genome Biol. Evol.">
        <title>Phylogenomic analyses indicate that early fungi evolved digesting cell walls of algal ancestors of land plants.</title>
        <authorList>
            <person name="Chang Y."/>
            <person name="Wang S."/>
            <person name="Sekimoto S."/>
            <person name="Aerts A.L."/>
            <person name="Choi C."/>
            <person name="Clum A."/>
            <person name="LaButti K.M."/>
            <person name="Lindquist E.A."/>
            <person name="Yee Ngan C."/>
            <person name="Ohm R.A."/>
            <person name="Salamov A.A."/>
            <person name="Grigoriev I.V."/>
            <person name="Spatafora J.W."/>
            <person name="Berbee M.L."/>
        </authorList>
    </citation>
    <scope>NUCLEOTIDE SEQUENCE [LARGE SCALE GENOMIC DNA]</scope>
    <source>
        <strain evidence="12 13">JEL478</strain>
    </source>
</reference>
<evidence type="ECO:0000256" key="8">
    <source>
        <dbReference type="ARBA" id="ARBA00023136"/>
    </source>
</evidence>
<evidence type="ECO:0000256" key="10">
    <source>
        <dbReference type="RuleBase" id="RU363075"/>
    </source>
</evidence>
<feature type="transmembrane region" description="Helical" evidence="10">
    <location>
        <begin position="349"/>
        <end position="372"/>
    </location>
</feature>
<dbReference type="InterPro" id="IPR005599">
    <property type="entry name" value="GPI_mannosylTrfase"/>
</dbReference>
<evidence type="ECO:0000256" key="1">
    <source>
        <dbReference type="ARBA" id="ARBA00004477"/>
    </source>
</evidence>
<organism evidence="12 13">
    <name type="scientific">Gonapodya prolifera (strain JEL478)</name>
    <name type="common">Monoblepharis prolifera</name>
    <dbReference type="NCBI Taxonomy" id="1344416"/>
    <lineage>
        <taxon>Eukaryota</taxon>
        <taxon>Fungi</taxon>
        <taxon>Fungi incertae sedis</taxon>
        <taxon>Chytridiomycota</taxon>
        <taxon>Chytridiomycota incertae sedis</taxon>
        <taxon>Monoblepharidomycetes</taxon>
        <taxon>Monoblepharidales</taxon>
        <taxon>Gonapodyaceae</taxon>
        <taxon>Gonapodya</taxon>
    </lineage>
</organism>
<feature type="transmembrane region" description="Helical" evidence="10">
    <location>
        <begin position="406"/>
        <end position="425"/>
    </location>
</feature>
<dbReference type="GO" id="GO:0000026">
    <property type="term" value="F:alpha-1,2-mannosyltransferase activity"/>
    <property type="evidence" value="ECO:0007669"/>
    <property type="project" value="TreeGrafter"/>
</dbReference>
<keyword evidence="13" id="KW-1185">Reference proteome</keyword>
<keyword evidence="8 10" id="KW-0472">Membrane</keyword>
<keyword evidence="4 12" id="KW-0808">Transferase</keyword>
<evidence type="ECO:0000256" key="11">
    <source>
        <dbReference type="SAM" id="MobiDB-lite"/>
    </source>
</evidence>
<dbReference type="OMA" id="HEWPDYL"/>
<evidence type="ECO:0000256" key="5">
    <source>
        <dbReference type="ARBA" id="ARBA00022692"/>
    </source>
</evidence>
<sequence length="635" mass="71747">MLSGQDSETSFEYFRTDTGDAVRVTRLAPRGDMDDSARAGPTTNQIPQPPQQPQHPRPPSPQPGEPPHARKTDQHTTKPPASPRAIESPTWSTFAFIFLLRLVIALSTRTMYQPDEFWQSLEVAHYAVFGQGHLTWEWSNRVRGFAHPLLFSGVYRIIKYLNLDNSDAIIIGPKILQALIAASNDHFASLLAGRFFGRTAAKWTLFCTLTSWYTGYTMTRTFANSAEAALTTIALWRFPWRQLCRDADPTRPTYARRRFQDALVVAAAACIIRPTSAVIWLFVGADFAWRTRKHILRTAWTTTTILIVALAFSALIDRSFYKAWVFPPLEFYRVNVIQRVSVFYGTHPIYWYFLQSVPVIMGTFVVPFILGARDTLAAYSHSRVLLHAAVWTVGVLSLLEHKEDRFLLPVLPIMLAFTGATIARADTRSFAASLDNPTPGSLLARARLTFLVGVGILAVTNIPLAFYANVVHQRGVVDAALYVRNEAVSGAPMEVLWLMPCHSTPYYSHVHANVSMRFVSCEPPLGIENATSYKDESKFFAENPKKYLLSRYSTQIGNKSVDAGALAEKYNITLSSVAMQPETWPSHVVFFGFIEKIMRDLFEGSNYREVRRFFNSHFQLDDKMRTGDVIIYQRF</sequence>
<feature type="transmembrane region" description="Helical" evidence="10">
    <location>
        <begin position="446"/>
        <end position="468"/>
    </location>
</feature>
<dbReference type="GO" id="GO:0005789">
    <property type="term" value="C:endoplasmic reticulum membrane"/>
    <property type="evidence" value="ECO:0007669"/>
    <property type="project" value="UniProtKB-SubCell"/>
</dbReference>
<evidence type="ECO:0000256" key="6">
    <source>
        <dbReference type="ARBA" id="ARBA00022824"/>
    </source>
</evidence>
<keyword evidence="6 10" id="KW-0256">Endoplasmic reticulum</keyword>
<name>A0A139AMG1_GONPJ</name>
<feature type="transmembrane region" description="Helical" evidence="10">
    <location>
        <begin position="384"/>
        <end position="400"/>
    </location>
</feature>
<evidence type="ECO:0000313" key="13">
    <source>
        <dbReference type="Proteomes" id="UP000070544"/>
    </source>
</evidence>
<comment type="similarity">
    <text evidence="2">Belongs to the glycosyltransferase 22 family. PIGB subfamily.</text>
</comment>
<comment type="subcellular location">
    <subcellularLocation>
        <location evidence="1 10">Endoplasmic reticulum membrane</location>
        <topology evidence="1 10">Multi-pass membrane protein</topology>
    </subcellularLocation>
</comment>
<evidence type="ECO:0000256" key="2">
    <source>
        <dbReference type="ARBA" id="ARBA00006065"/>
    </source>
</evidence>
<feature type="compositionally biased region" description="Polar residues" evidence="11">
    <location>
        <begin position="1"/>
        <end position="10"/>
    </location>
</feature>
<keyword evidence="7 10" id="KW-1133">Transmembrane helix</keyword>
<evidence type="ECO:0000256" key="3">
    <source>
        <dbReference type="ARBA" id="ARBA00022676"/>
    </source>
</evidence>
<dbReference type="AlphaFoldDB" id="A0A139AMG1"/>
<dbReference type="EMBL" id="KQ965744">
    <property type="protein sequence ID" value="KXS17952.1"/>
    <property type="molecule type" value="Genomic_DNA"/>
</dbReference>
<dbReference type="PANTHER" id="PTHR22760">
    <property type="entry name" value="GLYCOSYLTRANSFERASE"/>
    <property type="match status" value="1"/>
</dbReference>
<keyword evidence="5 10" id="KW-0812">Transmembrane</keyword>
<accession>A0A139AMG1</accession>
<evidence type="ECO:0000256" key="7">
    <source>
        <dbReference type="ARBA" id="ARBA00022989"/>
    </source>
</evidence>
<feature type="compositionally biased region" description="Basic and acidic residues" evidence="11">
    <location>
        <begin position="67"/>
        <end position="76"/>
    </location>
</feature>
<protein>
    <recommendedName>
        <fullName evidence="10">Mannosyltransferase</fullName>
        <ecNumber evidence="10">2.4.1.-</ecNumber>
    </recommendedName>
</protein>
<gene>
    <name evidence="12" type="ORF">M427DRAFT_109970</name>
</gene>
<evidence type="ECO:0000256" key="9">
    <source>
        <dbReference type="ARBA" id="ARBA00024708"/>
    </source>
</evidence>
<dbReference type="EC" id="2.4.1.-" evidence="10"/>
<keyword evidence="3 10" id="KW-0328">Glycosyltransferase</keyword>
<feature type="compositionally biased region" description="Pro residues" evidence="11">
    <location>
        <begin position="47"/>
        <end position="66"/>
    </location>
</feature>
<feature type="transmembrane region" description="Helical" evidence="10">
    <location>
        <begin position="295"/>
        <end position="316"/>
    </location>
</feature>
<evidence type="ECO:0000313" key="12">
    <source>
        <dbReference type="EMBL" id="KXS17952.1"/>
    </source>
</evidence>
<dbReference type="STRING" id="1344416.A0A139AMG1"/>
<dbReference type="GO" id="GO:0006506">
    <property type="term" value="P:GPI anchor biosynthetic process"/>
    <property type="evidence" value="ECO:0007669"/>
    <property type="project" value="TreeGrafter"/>
</dbReference>
<dbReference type="Proteomes" id="UP000070544">
    <property type="component" value="Unassembled WGS sequence"/>
</dbReference>
<dbReference type="OrthoDB" id="416834at2759"/>
<feature type="transmembrane region" description="Helical" evidence="10">
    <location>
        <begin position="262"/>
        <end position="283"/>
    </location>
</feature>
<dbReference type="PANTHER" id="PTHR22760:SF4">
    <property type="entry name" value="GPI MANNOSYLTRANSFERASE 3"/>
    <property type="match status" value="1"/>
</dbReference>
<feature type="region of interest" description="Disordered" evidence="11">
    <location>
        <begin position="1"/>
        <end position="86"/>
    </location>
</feature>
<evidence type="ECO:0000256" key="4">
    <source>
        <dbReference type="ARBA" id="ARBA00022679"/>
    </source>
</evidence>
<proteinExistence type="inferred from homology"/>